<evidence type="ECO:0000256" key="7">
    <source>
        <dbReference type="RuleBase" id="RU361267"/>
    </source>
</evidence>
<keyword evidence="7" id="KW-1208">Phospholipid metabolism</keyword>
<dbReference type="Pfam" id="PF01553">
    <property type="entry name" value="Acyltransferase"/>
    <property type="match status" value="1"/>
</dbReference>
<sequence>MKSLLFYLDFFKYVIVANCKKSKFEKLKQTASKEDIQRYMDKVVTEWASHVLNYVGAKIDVVGKENIPEGACLYVANHQGFFDIPIIVESVGSSLGFIAKKELLKFKVLTYWMNQMHCILMDRSNIRESMKAINEGVENLKNGYSMVIFPEGTRSKGPSIGEFKKGSLKLALKSGVPIVPVAIDGSYKLREGNEKSKIKPGEVKVTICKPIYTENLSREEQTKLTDIVRDVIAKNITIE</sequence>
<feature type="domain" description="Phospholipid/glycerol acyltransferase" evidence="8">
    <location>
        <begin position="72"/>
        <end position="186"/>
    </location>
</feature>
<dbReference type="InterPro" id="IPR004552">
    <property type="entry name" value="AGP_acyltrans"/>
</dbReference>
<proteinExistence type="inferred from homology"/>
<dbReference type="CDD" id="cd07989">
    <property type="entry name" value="LPLAT_AGPAT-like"/>
    <property type="match status" value="1"/>
</dbReference>
<keyword evidence="3 7" id="KW-0444">Lipid biosynthesis</keyword>
<evidence type="ECO:0000259" key="8">
    <source>
        <dbReference type="SMART" id="SM00563"/>
    </source>
</evidence>
<evidence type="ECO:0000256" key="4">
    <source>
        <dbReference type="ARBA" id="ARBA00022679"/>
    </source>
</evidence>
<dbReference type="EC" id="2.3.1.51" evidence="7"/>
<dbReference type="InterPro" id="IPR002123">
    <property type="entry name" value="Plipid/glycerol_acylTrfase"/>
</dbReference>
<dbReference type="Proteomes" id="UP000076603">
    <property type="component" value="Unassembled WGS sequence"/>
</dbReference>
<comment type="pathway">
    <text evidence="1">Lipid metabolism.</text>
</comment>
<reference evidence="9 10" key="1">
    <citation type="submission" date="2016-04" db="EMBL/GenBank/DDBJ databases">
        <title>Genome sequence of Clostridium magnum DSM 2767.</title>
        <authorList>
            <person name="Poehlein A."/>
            <person name="Uhlig R."/>
            <person name="Fischer R."/>
            <person name="Bahl H."/>
            <person name="Daniel R."/>
        </authorList>
    </citation>
    <scope>NUCLEOTIDE SEQUENCE [LARGE SCALE GENOMIC DNA]</scope>
    <source>
        <strain evidence="9 10">DSM 2767</strain>
    </source>
</reference>
<evidence type="ECO:0000256" key="3">
    <source>
        <dbReference type="ARBA" id="ARBA00022516"/>
    </source>
</evidence>
<dbReference type="PANTHER" id="PTHR10434">
    <property type="entry name" value="1-ACYL-SN-GLYCEROL-3-PHOSPHATE ACYLTRANSFERASE"/>
    <property type="match status" value="1"/>
</dbReference>
<dbReference type="GO" id="GO:0016020">
    <property type="term" value="C:membrane"/>
    <property type="evidence" value="ECO:0007669"/>
    <property type="project" value="InterPro"/>
</dbReference>
<dbReference type="PANTHER" id="PTHR10434:SF64">
    <property type="entry name" value="1-ACYL-SN-GLYCEROL-3-PHOSPHATE ACYLTRANSFERASE-RELATED"/>
    <property type="match status" value="1"/>
</dbReference>
<comment type="catalytic activity">
    <reaction evidence="7">
        <text>a 1-acyl-sn-glycero-3-phosphate + an acyl-CoA = a 1,2-diacyl-sn-glycero-3-phosphate + CoA</text>
        <dbReference type="Rhea" id="RHEA:19709"/>
        <dbReference type="ChEBI" id="CHEBI:57287"/>
        <dbReference type="ChEBI" id="CHEBI:57970"/>
        <dbReference type="ChEBI" id="CHEBI:58342"/>
        <dbReference type="ChEBI" id="CHEBI:58608"/>
        <dbReference type="EC" id="2.3.1.51"/>
    </reaction>
</comment>
<evidence type="ECO:0000313" key="10">
    <source>
        <dbReference type="Proteomes" id="UP000076603"/>
    </source>
</evidence>
<dbReference type="PATRIC" id="fig|1121326.3.peg.4864"/>
<dbReference type="NCBIfam" id="TIGR00530">
    <property type="entry name" value="AGP_acyltrn"/>
    <property type="match status" value="1"/>
</dbReference>
<comment type="domain">
    <text evidence="7">The HXXXXD motif is essential for acyltransferase activity and may constitute the binding site for the phosphate moiety of the glycerol-3-phosphate.</text>
</comment>
<name>A0A162RET4_9CLOT</name>
<keyword evidence="6 7" id="KW-0012">Acyltransferase</keyword>
<evidence type="ECO:0000256" key="5">
    <source>
        <dbReference type="ARBA" id="ARBA00023098"/>
    </source>
</evidence>
<dbReference type="RefSeq" id="WP_139264266.1">
    <property type="nucleotide sequence ID" value="NZ_FQXL01000033.1"/>
</dbReference>
<comment type="similarity">
    <text evidence="2 7">Belongs to the 1-acyl-sn-glycerol-3-phosphate acyltransferase family.</text>
</comment>
<evidence type="ECO:0000256" key="1">
    <source>
        <dbReference type="ARBA" id="ARBA00005189"/>
    </source>
</evidence>
<dbReference type="EMBL" id="LWAE01000007">
    <property type="protein sequence ID" value="KZL89794.1"/>
    <property type="molecule type" value="Genomic_DNA"/>
</dbReference>
<dbReference type="AlphaFoldDB" id="A0A162RET4"/>
<accession>A0A162RET4</accession>
<keyword evidence="4 7" id="KW-0808">Transferase</keyword>
<dbReference type="SUPFAM" id="SSF69593">
    <property type="entry name" value="Glycerol-3-phosphate (1)-acyltransferase"/>
    <property type="match status" value="1"/>
</dbReference>
<evidence type="ECO:0000256" key="6">
    <source>
        <dbReference type="ARBA" id="ARBA00023315"/>
    </source>
</evidence>
<dbReference type="GO" id="GO:0006654">
    <property type="term" value="P:phosphatidic acid biosynthetic process"/>
    <property type="evidence" value="ECO:0007669"/>
    <property type="project" value="TreeGrafter"/>
</dbReference>
<dbReference type="STRING" id="1121326.CLMAG_48040"/>
<dbReference type="OrthoDB" id="9803035at2"/>
<dbReference type="SMART" id="SM00563">
    <property type="entry name" value="PlsC"/>
    <property type="match status" value="1"/>
</dbReference>
<gene>
    <name evidence="9" type="primary">plsC_2</name>
    <name evidence="9" type="ORF">CLMAG_48040</name>
</gene>
<evidence type="ECO:0000313" key="9">
    <source>
        <dbReference type="EMBL" id="KZL89794.1"/>
    </source>
</evidence>
<dbReference type="GO" id="GO:0003841">
    <property type="term" value="F:1-acylglycerol-3-phosphate O-acyltransferase activity"/>
    <property type="evidence" value="ECO:0007669"/>
    <property type="project" value="UniProtKB-UniRule"/>
</dbReference>
<evidence type="ECO:0000256" key="2">
    <source>
        <dbReference type="ARBA" id="ARBA00008655"/>
    </source>
</evidence>
<keyword evidence="10" id="KW-1185">Reference proteome</keyword>
<keyword evidence="7" id="KW-0594">Phospholipid biosynthesis</keyword>
<comment type="caution">
    <text evidence="9">The sequence shown here is derived from an EMBL/GenBank/DDBJ whole genome shotgun (WGS) entry which is preliminary data.</text>
</comment>
<keyword evidence="5 7" id="KW-0443">Lipid metabolism</keyword>
<organism evidence="9 10">
    <name type="scientific">Clostridium magnum DSM 2767</name>
    <dbReference type="NCBI Taxonomy" id="1121326"/>
    <lineage>
        <taxon>Bacteria</taxon>
        <taxon>Bacillati</taxon>
        <taxon>Bacillota</taxon>
        <taxon>Clostridia</taxon>
        <taxon>Eubacteriales</taxon>
        <taxon>Clostridiaceae</taxon>
        <taxon>Clostridium</taxon>
    </lineage>
</organism>
<protein>
    <recommendedName>
        <fullName evidence="7">1-acyl-sn-glycerol-3-phosphate acyltransferase</fullName>
        <ecNumber evidence="7">2.3.1.51</ecNumber>
    </recommendedName>
</protein>